<gene>
    <name evidence="1" type="ORF">O9570_12840</name>
</gene>
<protein>
    <submittedName>
        <fullName evidence="1">DUF2332 domain-containing protein</fullName>
    </submittedName>
</protein>
<dbReference type="InterPro" id="IPR011200">
    <property type="entry name" value="UCP012608"/>
</dbReference>
<proteinExistence type="predicted"/>
<name>A0A9X3KYF3_ALCXX</name>
<dbReference type="RefSeq" id="WP_054437000.1">
    <property type="nucleotide sequence ID" value="NZ_CYTI01000001.1"/>
</dbReference>
<dbReference type="Proteomes" id="UP001141992">
    <property type="component" value="Unassembled WGS sequence"/>
</dbReference>
<reference evidence="1" key="1">
    <citation type="submission" date="2022-12" db="EMBL/GenBank/DDBJ databases">
        <authorList>
            <person name="Voronina O.L."/>
            <person name="Kunda M.S."/>
            <person name="Ryzhova N."/>
            <person name="Aksenova E.I."/>
        </authorList>
    </citation>
    <scope>NUCLEOTIDE SEQUENCE</scope>
    <source>
        <strain evidence="1">SCCH136:Ach223948</strain>
    </source>
</reference>
<comment type="caution">
    <text evidence="1">The sequence shown here is derived from an EMBL/GenBank/DDBJ whole genome shotgun (WGS) entry which is preliminary data.</text>
</comment>
<dbReference type="AlphaFoldDB" id="A0A9X3KYF3"/>
<evidence type="ECO:0000313" key="1">
    <source>
        <dbReference type="EMBL" id="MCZ8402336.1"/>
    </source>
</evidence>
<dbReference type="EMBL" id="JAPZVI010000008">
    <property type="protein sequence ID" value="MCZ8402336.1"/>
    <property type="molecule type" value="Genomic_DNA"/>
</dbReference>
<evidence type="ECO:0000313" key="2">
    <source>
        <dbReference type="Proteomes" id="UP001141992"/>
    </source>
</evidence>
<accession>A0A9X3KYF3</accession>
<organism evidence="1 2">
    <name type="scientific">Alcaligenes xylosoxydans xylosoxydans</name>
    <name type="common">Achromobacter xylosoxidans</name>
    <dbReference type="NCBI Taxonomy" id="85698"/>
    <lineage>
        <taxon>Bacteria</taxon>
        <taxon>Pseudomonadati</taxon>
        <taxon>Pseudomonadota</taxon>
        <taxon>Betaproteobacteria</taxon>
        <taxon>Burkholderiales</taxon>
        <taxon>Alcaligenaceae</taxon>
        <taxon>Achromobacter</taxon>
    </lineage>
</organism>
<sequence>MDRIADRYLRFAKIEAAGRSPLYEQWAFHVAKSFSALTFLRGLPADKQQPNLLFAALRHTAGLPRSPAEFDAALARHGAEIRALMLARSTQTNEPGRCAVLMPAIATIPGKIALIEVGASAGLCLLMERYGYDWGVQRLTPDVGVSDYPVLSCAVTGTPPLPRRYPDIVWRAGLDLSPIDVRLDADLKWLETLVWPEDEHRLARLRSALRICRREPPRIIRGDLLRDLASVVAQAPADATVVVYHSAVLNYVTDQARRNEFARAMLASRCIWISNESPLVFPQFLPDTAQQPPGMFLLCVAGNPLAWTDPHGATLQWL</sequence>
<dbReference type="Pfam" id="PF10094">
    <property type="entry name" value="DUF2332"/>
    <property type="match status" value="1"/>
</dbReference>